<accession>A0A7J7N439</accession>
<dbReference type="Pfam" id="PF01699">
    <property type="entry name" value="Na_Ca_ex"/>
    <property type="match status" value="2"/>
</dbReference>
<feature type="domain" description="Sodium/calcium exchanger membrane region" evidence="9">
    <location>
        <begin position="67"/>
        <end position="165"/>
    </location>
</feature>
<dbReference type="GO" id="GO:0006874">
    <property type="term" value="P:intracellular calcium ion homeostasis"/>
    <property type="evidence" value="ECO:0007669"/>
    <property type="project" value="TreeGrafter"/>
</dbReference>
<dbReference type="InterPro" id="IPR004837">
    <property type="entry name" value="NaCa_Exmemb"/>
</dbReference>
<feature type="domain" description="RNase H type-1" evidence="10">
    <location>
        <begin position="290"/>
        <end position="399"/>
    </location>
</feature>
<reference evidence="11 12" key="1">
    <citation type="journal article" date="2020" name="IScience">
        <title>Genome Sequencing of the Endangered Kingdonia uniflora (Circaeasteraceae, Ranunculales) Reveals Potential Mechanisms of Evolutionary Specialization.</title>
        <authorList>
            <person name="Sun Y."/>
            <person name="Deng T."/>
            <person name="Zhang A."/>
            <person name="Moore M.J."/>
            <person name="Landis J.B."/>
            <person name="Lin N."/>
            <person name="Zhang H."/>
            <person name="Zhang X."/>
            <person name="Huang J."/>
            <person name="Zhang X."/>
            <person name="Sun H."/>
            <person name="Wang H."/>
        </authorList>
    </citation>
    <scope>NUCLEOTIDE SEQUENCE [LARGE SCALE GENOMIC DNA]</scope>
    <source>
        <strain evidence="11">TB1705</strain>
        <tissue evidence="11">Leaf</tissue>
    </source>
</reference>
<evidence type="ECO:0000256" key="5">
    <source>
        <dbReference type="ARBA" id="ARBA00022989"/>
    </source>
</evidence>
<dbReference type="InterPro" id="IPR004713">
    <property type="entry name" value="CaH_exchang"/>
</dbReference>
<evidence type="ECO:0000313" key="12">
    <source>
        <dbReference type="Proteomes" id="UP000541444"/>
    </source>
</evidence>
<proteinExistence type="predicted"/>
<feature type="transmembrane region" description="Helical" evidence="8">
    <location>
        <begin position="126"/>
        <end position="148"/>
    </location>
</feature>
<feature type="transmembrane region" description="Helical" evidence="8">
    <location>
        <begin position="59"/>
        <end position="81"/>
    </location>
</feature>
<keyword evidence="3" id="KW-0050">Antiport</keyword>
<evidence type="ECO:0000256" key="7">
    <source>
        <dbReference type="ARBA" id="ARBA00023136"/>
    </source>
</evidence>
<evidence type="ECO:0000313" key="11">
    <source>
        <dbReference type="EMBL" id="KAF6161981.1"/>
    </source>
</evidence>
<evidence type="ECO:0000259" key="9">
    <source>
        <dbReference type="Pfam" id="PF01699"/>
    </source>
</evidence>
<dbReference type="GO" id="GO:0003676">
    <property type="term" value="F:nucleic acid binding"/>
    <property type="evidence" value="ECO:0007669"/>
    <property type="project" value="InterPro"/>
</dbReference>
<comment type="caution">
    <text evidence="11">The sequence shown here is derived from an EMBL/GenBank/DDBJ whole genome shotgun (WGS) entry which is preliminary data.</text>
</comment>
<dbReference type="Proteomes" id="UP000541444">
    <property type="component" value="Unassembled WGS sequence"/>
</dbReference>
<dbReference type="Gene3D" id="1.20.1420.30">
    <property type="entry name" value="NCX, central ion-binding region"/>
    <property type="match status" value="1"/>
</dbReference>
<dbReference type="InterPro" id="IPR002156">
    <property type="entry name" value="RNaseH_domain"/>
</dbReference>
<name>A0A7J7N439_9MAGN</name>
<keyword evidence="7 8" id="KW-0472">Membrane</keyword>
<keyword evidence="12" id="KW-1185">Reference proteome</keyword>
<dbReference type="EMBL" id="JACGCM010001067">
    <property type="protein sequence ID" value="KAF6161981.1"/>
    <property type="molecule type" value="Genomic_DNA"/>
</dbReference>
<feature type="transmembrane region" description="Helical" evidence="8">
    <location>
        <begin position="93"/>
        <end position="114"/>
    </location>
</feature>
<keyword evidence="6" id="KW-0406">Ion transport</keyword>
<organism evidence="11 12">
    <name type="scientific">Kingdonia uniflora</name>
    <dbReference type="NCBI Taxonomy" id="39325"/>
    <lineage>
        <taxon>Eukaryota</taxon>
        <taxon>Viridiplantae</taxon>
        <taxon>Streptophyta</taxon>
        <taxon>Embryophyta</taxon>
        <taxon>Tracheophyta</taxon>
        <taxon>Spermatophyta</taxon>
        <taxon>Magnoliopsida</taxon>
        <taxon>Ranunculales</taxon>
        <taxon>Circaeasteraceae</taxon>
        <taxon>Kingdonia</taxon>
    </lineage>
</organism>
<comment type="subcellular location">
    <subcellularLocation>
        <location evidence="1">Endomembrane system</location>
        <topology evidence="1">Multi-pass membrane protein</topology>
    </subcellularLocation>
</comment>
<evidence type="ECO:0000259" key="10">
    <source>
        <dbReference type="Pfam" id="PF13456"/>
    </source>
</evidence>
<dbReference type="InterPro" id="IPR044880">
    <property type="entry name" value="NCX_ion-bd_dom_sf"/>
</dbReference>
<dbReference type="GO" id="GO:0012505">
    <property type="term" value="C:endomembrane system"/>
    <property type="evidence" value="ECO:0007669"/>
    <property type="project" value="UniProtKB-SubCell"/>
</dbReference>
<sequence length="415" mass="46178">MESEKKLSPVSDVSAWGMNIINYVGIIMANKQLMSPNGYAFNFGQISFYLSISVDISCVHFYLSIQPWIFAICLIGLTPLAERVSFLTEQITFCTGPTACGNATELIIAIFSLYQRKIDVVKYSLLGSIISNLLVLGTSLFCGGLANLTREQIYDRIFIFVIVVALPETSRREFPTPTAWQLIETEDVEDESDDLITEEEVVISCWSGYAWLTRMVVLIVVLSEYVVGTIEDASETWGLSASFTGIIFLPIAGNAAEHAGAIIFAFKNKLGIPELESMILEVAGLDQIPAGGRRWTITRLPNGLPILAFNIKFTEEGDIRVIEIKALCEDLRITENLEFPSLCSITDSTYTVKVLKECSPSWKGFADLRDASRIMDNMENSNIMAKVREGNKVVEYIASSMDILEDYVFFPCTFP</sequence>
<feature type="domain" description="Sodium/calcium exchanger membrane region" evidence="9">
    <location>
        <begin position="210"/>
        <end position="270"/>
    </location>
</feature>
<evidence type="ECO:0000256" key="3">
    <source>
        <dbReference type="ARBA" id="ARBA00022449"/>
    </source>
</evidence>
<dbReference type="Pfam" id="PF13456">
    <property type="entry name" value="RVT_3"/>
    <property type="match status" value="1"/>
</dbReference>
<dbReference type="PANTHER" id="PTHR31503">
    <property type="entry name" value="VACUOLAR CALCIUM ION TRANSPORTER"/>
    <property type="match status" value="1"/>
</dbReference>
<evidence type="ECO:0000256" key="8">
    <source>
        <dbReference type="SAM" id="Phobius"/>
    </source>
</evidence>
<dbReference type="GO" id="GO:0009705">
    <property type="term" value="C:plant-type vacuole membrane"/>
    <property type="evidence" value="ECO:0007669"/>
    <property type="project" value="TreeGrafter"/>
</dbReference>
<evidence type="ECO:0000256" key="2">
    <source>
        <dbReference type="ARBA" id="ARBA00022448"/>
    </source>
</evidence>
<evidence type="ECO:0000256" key="4">
    <source>
        <dbReference type="ARBA" id="ARBA00022692"/>
    </source>
</evidence>
<keyword evidence="4 8" id="KW-0812">Transmembrane</keyword>
<dbReference type="AlphaFoldDB" id="A0A7J7N439"/>
<evidence type="ECO:0000256" key="6">
    <source>
        <dbReference type="ARBA" id="ARBA00023065"/>
    </source>
</evidence>
<dbReference type="GO" id="GO:0015369">
    <property type="term" value="F:calcium:proton antiporter activity"/>
    <property type="evidence" value="ECO:0007669"/>
    <property type="project" value="UniProtKB-ARBA"/>
</dbReference>
<protein>
    <submittedName>
        <fullName evidence="11">Uncharacterized protein</fullName>
    </submittedName>
</protein>
<keyword evidence="2" id="KW-0813">Transport</keyword>
<dbReference type="PANTHER" id="PTHR31503:SF97">
    <property type="entry name" value="VACUOLAR CATION_PROTON EXCHANGER"/>
    <property type="match status" value="1"/>
</dbReference>
<gene>
    <name evidence="11" type="ORF">GIB67_020037</name>
</gene>
<dbReference type="OrthoDB" id="1699231at2759"/>
<evidence type="ECO:0000256" key="1">
    <source>
        <dbReference type="ARBA" id="ARBA00004127"/>
    </source>
</evidence>
<dbReference type="GO" id="GO:0004523">
    <property type="term" value="F:RNA-DNA hybrid ribonuclease activity"/>
    <property type="evidence" value="ECO:0007669"/>
    <property type="project" value="InterPro"/>
</dbReference>
<keyword evidence="5 8" id="KW-1133">Transmembrane helix</keyword>